<gene>
    <name evidence="1" type="ORF">LAUMK13_00518</name>
</gene>
<dbReference type="SUPFAM" id="SSF140459">
    <property type="entry name" value="PE/PPE dimer-like"/>
    <property type="match status" value="1"/>
</dbReference>
<sequence length="125" mass="14080">MWIQAATTMSVYHAVSATALTSIPRTSPAPVIVKPGTAIAADIVQAAALDPIQKLLFELPLLIVSEWSNSILAIFEPFLLILWGPEFFIKALWFLLTGHFATALDLLENYLLIWYFSLYHWLGRY</sequence>
<evidence type="ECO:0000313" key="2">
    <source>
        <dbReference type="Proteomes" id="UP000267289"/>
    </source>
</evidence>
<dbReference type="Proteomes" id="UP000267289">
    <property type="component" value="Unassembled WGS sequence"/>
</dbReference>
<reference evidence="1 2" key="1">
    <citation type="submission" date="2018-09" db="EMBL/GenBank/DDBJ databases">
        <authorList>
            <person name="Tagini F."/>
        </authorList>
    </citation>
    <scope>NUCLEOTIDE SEQUENCE [LARGE SCALE GENOMIC DNA]</scope>
    <source>
        <strain evidence="1 2">MK13</strain>
    </source>
</reference>
<dbReference type="InterPro" id="IPR038332">
    <property type="entry name" value="PPE_sf"/>
</dbReference>
<proteinExistence type="predicted"/>
<organism evidence="1 2">
    <name type="scientific">Mycobacterium innocens</name>
    <dbReference type="NCBI Taxonomy" id="2341083"/>
    <lineage>
        <taxon>Bacteria</taxon>
        <taxon>Bacillati</taxon>
        <taxon>Actinomycetota</taxon>
        <taxon>Actinomycetes</taxon>
        <taxon>Mycobacteriales</taxon>
        <taxon>Mycobacteriaceae</taxon>
        <taxon>Mycobacterium</taxon>
    </lineage>
</organism>
<dbReference type="AlphaFoldDB" id="A0A498PQS4"/>
<name>A0A498PQS4_9MYCO</name>
<accession>A0A498PQS4</accession>
<keyword evidence="2" id="KW-1185">Reference proteome</keyword>
<evidence type="ECO:0000313" key="1">
    <source>
        <dbReference type="EMBL" id="VBA34554.1"/>
    </source>
</evidence>
<protein>
    <submittedName>
        <fullName evidence="1">Putative PPE family protein PPE47/PPE48</fullName>
    </submittedName>
</protein>
<dbReference type="EMBL" id="UPHQ01000023">
    <property type="protein sequence ID" value="VBA34554.1"/>
    <property type="molecule type" value="Genomic_DNA"/>
</dbReference>